<proteinExistence type="predicted"/>
<comment type="caution">
    <text evidence="1">The sequence shown here is derived from an EMBL/GenBank/DDBJ whole genome shotgun (WGS) entry which is preliminary data.</text>
</comment>
<keyword evidence="2" id="KW-1185">Reference proteome</keyword>
<accession>A0A4R5NG71</accession>
<organism evidence="1 2">
    <name type="scientific">Companilactobacillus farciminis</name>
    <dbReference type="NCBI Taxonomy" id="1612"/>
    <lineage>
        <taxon>Bacteria</taxon>
        <taxon>Bacillati</taxon>
        <taxon>Bacillota</taxon>
        <taxon>Bacilli</taxon>
        <taxon>Lactobacillales</taxon>
        <taxon>Lactobacillaceae</taxon>
        <taxon>Companilactobacillus</taxon>
    </lineage>
</organism>
<sequence length="129" mass="15408">MIDQGEEYFIFSSARRFKTYEDASDFRDKYFPGEPVMTLLSREKAEKLLLSRKKQNHALDVNTLERNVNDEGDQVNYEVEQASSKLSHFRMVPWNEKLNPVEQNRVIVRFHSWPVAAILQLVHWIFRRH</sequence>
<evidence type="ECO:0000313" key="1">
    <source>
        <dbReference type="EMBL" id="TDG73201.1"/>
    </source>
</evidence>
<gene>
    <name evidence="1" type="ORF">C5L30_000637</name>
</gene>
<evidence type="ECO:0000313" key="2">
    <source>
        <dbReference type="Proteomes" id="UP000295257"/>
    </source>
</evidence>
<protein>
    <submittedName>
        <fullName evidence="1">Uncharacterized protein</fullName>
    </submittedName>
</protein>
<dbReference type="EMBL" id="PUFN01000011">
    <property type="protein sequence ID" value="TDG73201.1"/>
    <property type="molecule type" value="Genomic_DNA"/>
</dbReference>
<dbReference type="Proteomes" id="UP000295257">
    <property type="component" value="Unassembled WGS sequence"/>
</dbReference>
<name>A0A4R5NG71_9LACO</name>
<reference evidence="1 2" key="1">
    <citation type="journal article" date="2019" name="Appl. Microbiol. Biotechnol.">
        <title>Uncovering carbohydrate metabolism through a genotype-phenotype association study of 56 lactic acid bacteria genomes.</title>
        <authorList>
            <person name="Buron-Moles G."/>
            <person name="Chailyan A."/>
            <person name="Dolejs I."/>
            <person name="Forster J."/>
            <person name="Miks M.H."/>
        </authorList>
    </citation>
    <scope>NUCLEOTIDE SEQUENCE [LARGE SCALE GENOMIC DNA]</scope>
    <source>
        <strain evidence="1 2">ATCC 29644</strain>
    </source>
</reference>
<dbReference type="AlphaFoldDB" id="A0A4R5NG71"/>